<dbReference type="Proteomes" id="UP000092741">
    <property type="component" value="Chromosome 2"/>
</dbReference>
<organism evidence="3 4">
    <name type="scientific">Vibrio natriegens NBRC 15636 = ATCC 14048 = DSM 759</name>
    <dbReference type="NCBI Taxonomy" id="1219067"/>
    <lineage>
        <taxon>Bacteria</taxon>
        <taxon>Pseudomonadati</taxon>
        <taxon>Pseudomonadota</taxon>
        <taxon>Gammaproteobacteria</taxon>
        <taxon>Vibrionales</taxon>
        <taxon>Vibrionaceae</taxon>
        <taxon>Vibrio</taxon>
    </lineage>
</organism>
<name>A0AAN1CXI0_VIBNA</name>
<dbReference type="Pfam" id="PF00293">
    <property type="entry name" value="NUDIX"/>
    <property type="match status" value="1"/>
</dbReference>
<dbReference type="PANTHER" id="PTHR21340">
    <property type="entry name" value="DIADENOSINE 5,5-P1,P4-TETRAPHOSPHATE PYROPHOSPHOHYDROLASE MUTT"/>
    <property type="match status" value="1"/>
</dbReference>
<dbReference type="GO" id="GO:0004081">
    <property type="term" value="F:bis(5'-nucleosyl)-tetraphosphatase (asymmetrical) activity"/>
    <property type="evidence" value="ECO:0007669"/>
    <property type="project" value="TreeGrafter"/>
</dbReference>
<gene>
    <name evidence="3" type="ORF">BA890_15425</name>
</gene>
<evidence type="ECO:0000313" key="4">
    <source>
        <dbReference type="Proteomes" id="UP000092741"/>
    </source>
</evidence>
<dbReference type="RefSeq" id="WP_020334772.1">
    <property type="nucleotide sequence ID" value="NZ_ATFJ01000032.1"/>
</dbReference>
<dbReference type="InterPro" id="IPR000086">
    <property type="entry name" value="NUDIX_hydrolase_dom"/>
</dbReference>
<dbReference type="SUPFAM" id="SSF55811">
    <property type="entry name" value="Nudix"/>
    <property type="match status" value="1"/>
</dbReference>
<dbReference type="InterPro" id="IPR015797">
    <property type="entry name" value="NUDIX_hydrolase-like_dom_sf"/>
</dbReference>
<proteinExistence type="predicted"/>
<keyword evidence="4" id="KW-1185">Reference proteome</keyword>
<dbReference type="GO" id="GO:0006167">
    <property type="term" value="P:AMP biosynthetic process"/>
    <property type="evidence" value="ECO:0007669"/>
    <property type="project" value="TreeGrafter"/>
</dbReference>
<dbReference type="Gene3D" id="3.90.79.10">
    <property type="entry name" value="Nucleoside Triphosphate Pyrophosphohydrolase"/>
    <property type="match status" value="1"/>
</dbReference>
<dbReference type="GO" id="GO:0006754">
    <property type="term" value="P:ATP biosynthetic process"/>
    <property type="evidence" value="ECO:0007669"/>
    <property type="project" value="TreeGrafter"/>
</dbReference>
<dbReference type="PROSITE" id="PS51462">
    <property type="entry name" value="NUDIX"/>
    <property type="match status" value="1"/>
</dbReference>
<dbReference type="EMBL" id="CP016346">
    <property type="protein sequence ID" value="ANQ14153.1"/>
    <property type="molecule type" value="Genomic_DNA"/>
</dbReference>
<evidence type="ECO:0000256" key="1">
    <source>
        <dbReference type="ARBA" id="ARBA00022801"/>
    </source>
</evidence>
<dbReference type="AlphaFoldDB" id="A0AAN1CXI0"/>
<keyword evidence="1" id="KW-0378">Hydrolase</keyword>
<accession>A0AAN1CXI0</accession>
<protein>
    <submittedName>
        <fullName evidence="3">DNA mismatch repair protein MutT</fullName>
    </submittedName>
</protein>
<feature type="domain" description="Nudix hydrolase" evidence="2">
    <location>
        <begin position="4"/>
        <end position="136"/>
    </location>
</feature>
<evidence type="ECO:0000313" key="3">
    <source>
        <dbReference type="EMBL" id="ANQ14153.1"/>
    </source>
</evidence>
<dbReference type="CDD" id="cd04664">
    <property type="entry name" value="NUDIX_DHNTPase_like"/>
    <property type="match status" value="1"/>
</dbReference>
<sequence>MIPVQATHVSGVVISEIDGVIKMLLLKRVKGGYWCHVAGGVEEGELGWQTILRELEEETQITDVELHTADFLEQFYEAKKNRVMVIPCFVMFCQPNQGVTLNHEHTEYRWCTLEEAKQLAPFANQHKLYEHVWMHYVDKSKLTPFTLIEQD</sequence>
<evidence type="ECO:0000259" key="2">
    <source>
        <dbReference type="PROSITE" id="PS51462"/>
    </source>
</evidence>
<reference evidence="3 4" key="1">
    <citation type="submission" date="2016-07" db="EMBL/GenBank/DDBJ databases">
        <title>Developing Vibrio natriegens as a novel, fast-growing host for biotechnology.</title>
        <authorList>
            <person name="Weinstock M.T."/>
            <person name="Hesek E.D."/>
            <person name="Wilson C.M."/>
            <person name="Gibson D.G."/>
        </authorList>
    </citation>
    <scope>NUCLEOTIDE SEQUENCE [LARGE SCALE GENOMIC DNA]</scope>
    <source>
        <strain evidence="3 4">ATCC 14048</strain>
    </source>
</reference>
<dbReference type="GeneID" id="70915109"/>
<dbReference type="InterPro" id="IPR051325">
    <property type="entry name" value="Nudix_hydrolase_domain"/>
</dbReference>
<dbReference type="KEGG" id="vna:PN96_19925"/>
<dbReference type="PANTHER" id="PTHR21340:SF0">
    <property type="entry name" value="BIS(5'-NUCLEOSYL)-TETRAPHOSPHATASE [ASYMMETRICAL]"/>
    <property type="match status" value="1"/>
</dbReference>